<dbReference type="GO" id="GO:0010828">
    <property type="term" value="P:positive regulation of D-glucose transmembrane transport"/>
    <property type="evidence" value="ECO:0007669"/>
    <property type="project" value="TreeGrafter"/>
</dbReference>
<keyword evidence="1" id="KW-0175">Coiled coil</keyword>
<dbReference type="PROSITE" id="PS50004">
    <property type="entry name" value="C2"/>
    <property type="match status" value="1"/>
</dbReference>
<sequence>MPSTVKVRVKGGRNLSASSSHSKFSSGVSSGLRSVSALIGSYVIVTLGGHYNIADEEEGKGKQKVHSTRTRICRQSRYPIWDEDCRFEVDDKLLQDEPLIFRVCHSDSIGQDELIGLVYIDLNPLLTQTAIRYDDENGESKIDGWFPVYDTLGGITGELNLSVKLNFIGDENPFRDSSAGVQLLHISTLDSASGFEVTHVFGFVEELIAADDVEYKWSENFRRARVSHESRQTLLYLLDASVRRKMCKTVLERGGNAVLGYHQNFDMEGDSGIVARSYGTCVRIERIQARPQSMSSLAPHTDSEREDSRPPLPRPMPEGHNRVASSTRFNLNPPEDQDDDEVELLTMTDFDPRVRVRIGGLVTARSIKYLGNLASKLSDQETRDSWWQELRAEIRSHAKVLCCTHVIGYLEAVTIYDDTAILSITGTACTIRGLPDLSLQRQINTWQDPTWSGVDDDILNDKSGRGGNEALERRYRRTSEMKSQTGDDSSIEKGAEITLPRKVHGKRGVIRARAAKPCSYAHVPYHHKLAPFQNMKLVPCLCCGKKWVPECLLATCEPPSRLPIRGSGVFVQARVCRSRQPSTGESDALAVSEALPFLEYDLARQLMLKLKVSGRNAAFSLKSEVDVGRSLIVATLTATAVYCSAMPAPRVLEISRTIAVQDEEDHQLVELQNQIEKISAQNRQRLSQAADRHLERIRKKYSSARQNSRQKSWARREAKWKREGRKREKERRNSEDDLHLNDDTPLPKSLHLHSSQLSTPTEAVPEGSERHDLLDSSSSSDSSTSSSSSSSSSDSESEKESPQKEEAGKMNTESSVGSNRDEMSAEDRARGKLAQSFETGFASGTDVSGHFGGEDDLINRNSGHRGVETIVPGDSDVDLDIDLEDLDNAGQLATRKGQRRRRRRKYRDDKAPFVLEIDDETDEDFLSVLLDKNLPEGIRMCTSQSMPEFGTGIGSKPHQRTDGQIVMSMLRFQWDSSALRGTRSNQFFSSLFQELFAKLCSQLASYSPAIVCGVRTQVNLTPDDMIELICTGKVVLERTGTRLEANGDDSDSSVLEELKLRKKEDLEQRELSREIEKGALLLTSPTPSISQNRATVIVDKLSDEMKQLHRSQAHQDAHAVQSARANTNTVPPIPPDYSFSEPFTISESDDTPLSPRSPMHSRHKSEGRTRVANSSPAAALARIRSVPIGHFAPSLKQPLPPTAPTPTVIAEVPVELTPLYYISDASVVEYLGTVSMHFVRESSGLEATEFNRFITECNAIARAHVASLGGNAMLAYRAVPAESGGRVYKSQVYNVISLSGCAVRVKYSQAETANGTNRSDAAENFAERRRRASST</sequence>
<dbReference type="EMBL" id="CAKOGP040001914">
    <property type="protein sequence ID" value="CAJ1956513.1"/>
    <property type="molecule type" value="Genomic_DNA"/>
</dbReference>
<dbReference type="GO" id="GO:0065002">
    <property type="term" value="P:intracellular protein transmembrane transport"/>
    <property type="evidence" value="ECO:0007669"/>
    <property type="project" value="TreeGrafter"/>
</dbReference>
<dbReference type="Pfam" id="PF00168">
    <property type="entry name" value="C2"/>
    <property type="match status" value="1"/>
</dbReference>
<dbReference type="GO" id="GO:0005544">
    <property type="term" value="F:calcium-dependent phospholipid binding"/>
    <property type="evidence" value="ECO:0007669"/>
    <property type="project" value="InterPro"/>
</dbReference>
<dbReference type="PANTHER" id="PTHR37412">
    <property type="entry name" value="C2 DOMAIN-CONTAINING PROTEIN 5"/>
    <property type="match status" value="1"/>
</dbReference>
<dbReference type="GO" id="GO:0090314">
    <property type="term" value="P:positive regulation of protein targeting to membrane"/>
    <property type="evidence" value="ECO:0007669"/>
    <property type="project" value="TreeGrafter"/>
</dbReference>
<organism evidence="4 5">
    <name type="scientific">Cylindrotheca closterium</name>
    <dbReference type="NCBI Taxonomy" id="2856"/>
    <lineage>
        <taxon>Eukaryota</taxon>
        <taxon>Sar</taxon>
        <taxon>Stramenopiles</taxon>
        <taxon>Ochrophyta</taxon>
        <taxon>Bacillariophyta</taxon>
        <taxon>Bacillariophyceae</taxon>
        <taxon>Bacillariophycidae</taxon>
        <taxon>Bacillariales</taxon>
        <taxon>Bacillariaceae</taxon>
        <taxon>Cylindrotheca</taxon>
    </lineage>
</organism>
<evidence type="ECO:0000256" key="2">
    <source>
        <dbReference type="SAM" id="MobiDB-lite"/>
    </source>
</evidence>
<dbReference type="SUPFAM" id="SSF117782">
    <property type="entry name" value="YbjQ-like"/>
    <property type="match status" value="1"/>
</dbReference>
<feature type="region of interest" description="Disordered" evidence="2">
    <location>
        <begin position="699"/>
        <end position="864"/>
    </location>
</feature>
<feature type="coiled-coil region" evidence="1">
    <location>
        <begin position="661"/>
        <end position="688"/>
    </location>
</feature>
<reference evidence="4" key="1">
    <citation type="submission" date="2023-08" db="EMBL/GenBank/DDBJ databases">
        <authorList>
            <person name="Audoor S."/>
            <person name="Bilcke G."/>
        </authorList>
    </citation>
    <scope>NUCLEOTIDE SEQUENCE</scope>
</reference>
<comment type="caution">
    <text evidence="4">The sequence shown here is derived from an EMBL/GenBank/DDBJ whole genome shotgun (WGS) entry which is preliminary data.</text>
</comment>
<dbReference type="InterPro" id="IPR038983">
    <property type="entry name" value="C2CD5"/>
</dbReference>
<dbReference type="InterPro" id="IPR035892">
    <property type="entry name" value="C2_domain_sf"/>
</dbReference>
<dbReference type="Pfam" id="PF23028">
    <property type="entry name" value="YbjQ_3"/>
    <property type="match status" value="1"/>
</dbReference>
<dbReference type="InterPro" id="IPR056430">
    <property type="entry name" value="C2CD5_YbjQ-like_dom"/>
</dbReference>
<feature type="compositionally biased region" description="Polar residues" evidence="2">
    <location>
        <begin position="752"/>
        <end position="761"/>
    </location>
</feature>
<dbReference type="InterPro" id="IPR057815">
    <property type="entry name" value="C2CD5_C"/>
</dbReference>
<dbReference type="Pfam" id="PF23025">
    <property type="entry name" value="YbjQ_2"/>
    <property type="match status" value="3"/>
</dbReference>
<accession>A0AAD2JJV0</accession>
<dbReference type="InterPro" id="IPR056431">
    <property type="entry name" value="C2CD5_YbjQ-rel_dom"/>
</dbReference>
<dbReference type="SMART" id="SM00239">
    <property type="entry name" value="C2"/>
    <property type="match status" value="1"/>
</dbReference>
<gene>
    <name evidence="4" type="ORF">CYCCA115_LOCUS16270</name>
</gene>
<dbReference type="GO" id="GO:0031340">
    <property type="term" value="P:positive regulation of vesicle fusion"/>
    <property type="evidence" value="ECO:0007669"/>
    <property type="project" value="TreeGrafter"/>
</dbReference>
<feature type="region of interest" description="Disordered" evidence="2">
    <location>
        <begin position="1126"/>
        <end position="1176"/>
    </location>
</feature>
<evidence type="ECO:0000259" key="3">
    <source>
        <dbReference type="PROSITE" id="PS50004"/>
    </source>
</evidence>
<protein>
    <recommendedName>
        <fullName evidence="3">C2 domain-containing protein</fullName>
    </recommendedName>
</protein>
<evidence type="ECO:0000313" key="4">
    <source>
        <dbReference type="EMBL" id="CAJ1956513.1"/>
    </source>
</evidence>
<name>A0AAD2JJV0_9STRA</name>
<feature type="compositionally biased region" description="Basic and acidic residues" evidence="2">
    <location>
        <begin position="796"/>
        <end position="808"/>
    </location>
</feature>
<feature type="region of interest" description="Disordered" evidence="2">
    <location>
        <begin position="292"/>
        <end position="338"/>
    </location>
</feature>
<proteinExistence type="predicted"/>
<dbReference type="InterPro" id="IPR035439">
    <property type="entry name" value="UPF0145_dom_sf"/>
</dbReference>
<dbReference type="GO" id="GO:0005886">
    <property type="term" value="C:plasma membrane"/>
    <property type="evidence" value="ECO:0007669"/>
    <property type="project" value="TreeGrafter"/>
</dbReference>
<dbReference type="SUPFAM" id="SSF49562">
    <property type="entry name" value="C2 domain (Calcium/lipid-binding domain, CaLB)"/>
    <property type="match status" value="1"/>
</dbReference>
<keyword evidence="5" id="KW-1185">Reference proteome</keyword>
<feature type="region of interest" description="Disordered" evidence="2">
    <location>
        <begin position="1316"/>
        <end position="1335"/>
    </location>
</feature>
<feature type="compositionally biased region" description="Basic and acidic residues" evidence="2">
    <location>
        <begin position="819"/>
        <end position="830"/>
    </location>
</feature>
<dbReference type="GO" id="GO:0072659">
    <property type="term" value="P:protein localization to plasma membrane"/>
    <property type="evidence" value="ECO:0007669"/>
    <property type="project" value="TreeGrafter"/>
</dbReference>
<feature type="compositionally biased region" description="Low complexity" evidence="2">
    <location>
        <begin position="775"/>
        <end position="794"/>
    </location>
</feature>
<dbReference type="Proteomes" id="UP001295423">
    <property type="component" value="Unassembled WGS sequence"/>
</dbReference>
<feature type="domain" description="C2" evidence="3">
    <location>
        <begin position="1"/>
        <end position="135"/>
    </location>
</feature>
<dbReference type="Gene3D" id="2.60.40.150">
    <property type="entry name" value="C2 domain"/>
    <property type="match status" value="1"/>
</dbReference>
<dbReference type="GO" id="GO:0005509">
    <property type="term" value="F:calcium ion binding"/>
    <property type="evidence" value="ECO:0007669"/>
    <property type="project" value="TreeGrafter"/>
</dbReference>
<feature type="compositionally biased region" description="Basic and acidic residues" evidence="2">
    <location>
        <begin position="714"/>
        <end position="742"/>
    </location>
</feature>
<evidence type="ECO:0000313" key="5">
    <source>
        <dbReference type="Proteomes" id="UP001295423"/>
    </source>
</evidence>
<dbReference type="Pfam" id="PF23128">
    <property type="entry name" value="YbjQ_4"/>
    <property type="match status" value="1"/>
</dbReference>
<evidence type="ECO:0000256" key="1">
    <source>
        <dbReference type="SAM" id="Coils"/>
    </source>
</evidence>
<dbReference type="PANTHER" id="PTHR37412:SF2">
    <property type="entry name" value="C2 DOMAIN-CONTAINING PROTEIN 5"/>
    <property type="match status" value="1"/>
</dbReference>
<dbReference type="InterPro" id="IPR000008">
    <property type="entry name" value="C2_dom"/>
</dbReference>